<evidence type="ECO:0000313" key="1">
    <source>
        <dbReference type="EMBL" id="TGE19641.1"/>
    </source>
</evidence>
<dbReference type="OrthoDB" id="893865at2"/>
<comment type="caution">
    <text evidence="1">The sequence shown here is derived from an EMBL/GenBank/DDBJ whole genome shotgun (WGS) entry which is preliminary data.</text>
</comment>
<gene>
    <name evidence="1" type="ORF">E5J99_02465</name>
</gene>
<keyword evidence="2" id="KW-1185">Reference proteome</keyword>
<dbReference type="InterPro" id="IPR058714">
    <property type="entry name" value="LpqS"/>
</dbReference>
<dbReference type="Pfam" id="PF26327">
    <property type="entry name" value="LpqS"/>
    <property type="match status" value="1"/>
</dbReference>
<proteinExistence type="predicted"/>
<organism evidence="1 2">
    <name type="scientific">Hymenobacter elongatus</name>
    <dbReference type="NCBI Taxonomy" id="877208"/>
    <lineage>
        <taxon>Bacteria</taxon>
        <taxon>Pseudomonadati</taxon>
        <taxon>Bacteroidota</taxon>
        <taxon>Cytophagia</taxon>
        <taxon>Cytophagales</taxon>
        <taxon>Hymenobacteraceae</taxon>
        <taxon>Hymenobacter</taxon>
    </lineage>
</organism>
<dbReference type="AlphaFoldDB" id="A0A4Z0PRI8"/>
<dbReference type="EMBL" id="SRLD01000003">
    <property type="protein sequence ID" value="TGE19641.1"/>
    <property type="molecule type" value="Genomic_DNA"/>
</dbReference>
<reference evidence="1 2" key="1">
    <citation type="submission" date="2019-04" db="EMBL/GenBank/DDBJ databases">
        <authorList>
            <person name="Feng G."/>
            <person name="Zhang J."/>
            <person name="Zhu H."/>
        </authorList>
    </citation>
    <scope>NUCLEOTIDE SEQUENCE [LARGE SCALE GENOMIC DNA]</scope>
    <source>
        <strain evidence="1 2">JCM 17223</strain>
    </source>
</reference>
<accession>A0A4Z0PRI8</accession>
<dbReference type="Proteomes" id="UP000297739">
    <property type="component" value="Unassembled WGS sequence"/>
</dbReference>
<evidence type="ECO:0000313" key="2">
    <source>
        <dbReference type="Proteomes" id="UP000297739"/>
    </source>
</evidence>
<dbReference type="RefSeq" id="WP_135496130.1">
    <property type="nucleotide sequence ID" value="NZ_SRLD01000003.1"/>
</dbReference>
<protein>
    <submittedName>
        <fullName evidence="1">Uncharacterized protein</fullName>
    </submittedName>
</protein>
<name>A0A4Z0PRI8_9BACT</name>
<sequence>MQALRSQVAILLLLCFTRVLVPDAWILALHAHQHTAEEVTESSVPGKTKAVVSAKHQHCAVDHFYDVPFQASLPLEFALSISYAAPVAASGASVWLATAPTTANLRGPPALGQLFV</sequence>